<dbReference type="GO" id="GO:0003735">
    <property type="term" value="F:structural constituent of ribosome"/>
    <property type="evidence" value="ECO:0007669"/>
    <property type="project" value="InterPro"/>
</dbReference>
<dbReference type="GO" id="GO:0022626">
    <property type="term" value="C:cytosolic ribosome"/>
    <property type="evidence" value="ECO:0007669"/>
    <property type="project" value="UniProtKB-ARBA"/>
</dbReference>
<evidence type="ECO:0000313" key="12">
    <source>
        <dbReference type="Ensembl" id="ENSCANP00000001236.1"/>
    </source>
</evidence>
<evidence type="ECO:0000256" key="11">
    <source>
        <dbReference type="RuleBase" id="RU003830"/>
    </source>
</evidence>
<dbReference type="STRING" id="336983.ENSCANP00000001236"/>
<evidence type="ECO:0000256" key="10">
    <source>
        <dbReference type="ARBA" id="ARBA00045746"/>
    </source>
</evidence>
<dbReference type="Proteomes" id="UP000233080">
    <property type="component" value="Unassembled WGS sequence"/>
</dbReference>
<dbReference type="Gene3D" id="1.10.8.50">
    <property type="match status" value="1"/>
</dbReference>
<evidence type="ECO:0000313" key="13">
    <source>
        <dbReference type="Proteomes" id="UP000233080"/>
    </source>
</evidence>
<dbReference type="PROSITE" id="PS00646">
    <property type="entry name" value="RIBOSOMAL_S13_1"/>
    <property type="match status" value="1"/>
</dbReference>
<dbReference type="PIRSF" id="PIRSF002134">
    <property type="entry name" value="Ribosomal_S13"/>
    <property type="match status" value="1"/>
</dbReference>
<comment type="function">
    <text evidence="10">Component of the small ribosomal subunit. The ribosome is a large ribonucleoprotein complex responsible for the synthesis of proteins in the cell.</text>
</comment>
<comment type="subcellular location">
    <subcellularLocation>
        <location evidence="1">Cytoplasm</location>
    </subcellularLocation>
</comment>
<evidence type="ECO:0000256" key="4">
    <source>
        <dbReference type="ARBA" id="ARBA00022730"/>
    </source>
</evidence>
<evidence type="ECO:0000256" key="2">
    <source>
        <dbReference type="ARBA" id="ARBA00008080"/>
    </source>
</evidence>
<sequence length="146" mass="17091">MSLVIPEKFQHILRVLNTNIDGRRKIAFGVGRRYTHVVLRKADSDLTKRAGELTEDEVERVITIMENPRQYRIPHWFLNRQKDVKDGKYSQVLVNGLDNKLREDLERLRKIRTHRGLRHFWGLHVRGQHTKTTGCGGRTVGVSKKK</sequence>
<keyword evidence="4" id="KW-0699">rRNA-binding</keyword>
<dbReference type="PROSITE" id="PS50159">
    <property type="entry name" value="RIBOSOMAL_S13_2"/>
    <property type="match status" value="1"/>
</dbReference>
<accession>A0A2K5HA78</accession>
<comment type="subunit">
    <text evidence="7">Component of the small ribosomal subunit.</text>
</comment>
<evidence type="ECO:0000256" key="9">
    <source>
        <dbReference type="ARBA" id="ARBA00035468"/>
    </source>
</evidence>
<protein>
    <recommendedName>
        <fullName evidence="8">Small ribosomal subunit protein uS13</fullName>
    </recommendedName>
    <alternativeName>
        <fullName evidence="9">40S ribosomal protein S18</fullName>
    </alternativeName>
</protein>
<reference evidence="12" key="2">
    <citation type="submission" date="2025-09" db="UniProtKB">
        <authorList>
            <consortium name="Ensembl"/>
        </authorList>
    </citation>
    <scope>IDENTIFICATION</scope>
</reference>
<dbReference type="GO" id="GO:0015935">
    <property type="term" value="C:small ribosomal subunit"/>
    <property type="evidence" value="ECO:0007669"/>
    <property type="project" value="TreeGrafter"/>
</dbReference>
<dbReference type="InterPro" id="IPR018269">
    <property type="entry name" value="Ribosomal_uS13_CS"/>
</dbReference>
<dbReference type="InterPro" id="IPR010979">
    <property type="entry name" value="Ribosomal_uS13-like_H2TH"/>
</dbReference>
<dbReference type="PANTHER" id="PTHR10871">
    <property type="entry name" value="30S RIBOSOMAL PROTEIN S13/40S RIBOSOMAL PROTEIN S18"/>
    <property type="match status" value="1"/>
</dbReference>
<dbReference type="Ensembl" id="ENSCANT00000005039.1">
    <property type="protein sequence ID" value="ENSCANP00000001236.1"/>
    <property type="gene ID" value="ENSCANG00000004356.1"/>
</dbReference>
<keyword evidence="4" id="KW-0694">RNA-binding</keyword>
<organism evidence="12 13">
    <name type="scientific">Colobus angolensis palliatus</name>
    <name type="common">Peters' Angolan colobus</name>
    <dbReference type="NCBI Taxonomy" id="336983"/>
    <lineage>
        <taxon>Eukaryota</taxon>
        <taxon>Metazoa</taxon>
        <taxon>Chordata</taxon>
        <taxon>Craniata</taxon>
        <taxon>Vertebrata</taxon>
        <taxon>Euteleostomi</taxon>
        <taxon>Mammalia</taxon>
        <taxon>Eutheria</taxon>
        <taxon>Euarchontoglires</taxon>
        <taxon>Primates</taxon>
        <taxon>Haplorrhini</taxon>
        <taxon>Catarrhini</taxon>
        <taxon>Cercopithecidae</taxon>
        <taxon>Colobinae</taxon>
        <taxon>Colobus</taxon>
    </lineage>
</organism>
<keyword evidence="5 11" id="KW-0689">Ribosomal protein</keyword>
<evidence type="ECO:0000256" key="8">
    <source>
        <dbReference type="ARBA" id="ARBA00035166"/>
    </source>
</evidence>
<dbReference type="PANTHER" id="PTHR10871:SF3">
    <property type="entry name" value="SMALL RIBOSOMAL SUBUNIT PROTEIN US13"/>
    <property type="match status" value="1"/>
</dbReference>
<comment type="similarity">
    <text evidence="2 11">Belongs to the universal ribosomal protein uS13 family.</text>
</comment>
<dbReference type="AlphaFoldDB" id="A0A2K5HA78"/>
<dbReference type="GO" id="GO:0019843">
    <property type="term" value="F:rRNA binding"/>
    <property type="evidence" value="ECO:0007669"/>
    <property type="project" value="UniProtKB-KW"/>
</dbReference>
<dbReference type="SUPFAM" id="SSF46946">
    <property type="entry name" value="S13-like H2TH domain"/>
    <property type="match status" value="1"/>
</dbReference>
<dbReference type="InterPro" id="IPR027437">
    <property type="entry name" value="Rbsml_uS13_C"/>
</dbReference>
<evidence type="ECO:0000256" key="1">
    <source>
        <dbReference type="ARBA" id="ARBA00004496"/>
    </source>
</evidence>
<keyword evidence="13" id="KW-1185">Reference proteome</keyword>
<dbReference type="Pfam" id="PF00416">
    <property type="entry name" value="Ribosomal_S13"/>
    <property type="match status" value="1"/>
</dbReference>
<dbReference type="FunFam" id="1.10.8.50:FF:000002">
    <property type="entry name" value="40S ribosomal protein S18"/>
    <property type="match status" value="1"/>
</dbReference>
<reference evidence="12" key="1">
    <citation type="submission" date="2025-08" db="UniProtKB">
        <authorList>
            <consortium name="Ensembl"/>
        </authorList>
    </citation>
    <scope>IDENTIFICATION</scope>
</reference>
<evidence type="ECO:0000256" key="6">
    <source>
        <dbReference type="ARBA" id="ARBA00023274"/>
    </source>
</evidence>
<keyword evidence="3" id="KW-0963">Cytoplasm</keyword>
<dbReference type="Gene3D" id="4.10.910.10">
    <property type="entry name" value="30s ribosomal protein s13, domain 2"/>
    <property type="match status" value="1"/>
</dbReference>
<evidence type="ECO:0000256" key="5">
    <source>
        <dbReference type="ARBA" id="ARBA00022980"/>
    </source>
</evidence>
<dbReference type="GO" id="GO:0006412">
    <property type="term" value="P:translation"/>
    <property type="evidence" value="ECO:0007669"/>
    <property type="project" value="InterPro"/>
</dbReference>
<proteinExistence type="inferred from homology"/>
<evidence type="ECO:0000256" key="3">
    <source>
        <dbReference type="ARBA" id="ARBA00022490"/>
    </source>
</evidence>
<keyword evidence="6 11" id="KW-0687">Ribonucleoprotein</keyword>
<dbReference type="FunFam" id="4.10.910.10:FF:000002">
    <property type="entry name" value="40S ribosomal protein S18"/>
    <property type="match status" value="1"/>
</dbReference>
<dbReference type="InterPro" id="IPR001892">
    <property type="entry name" value="Ribosomal_uS13"/>
</dbReference>
<name>A0A2K5HA78_COLAP</name>
<evidence type="ECO:0000256" key="7">
    <source>
        <dbReference type="ARBA" id="ARBA00035021"/>
    </source>
</evidence>